<evidence type="ECO:0000313" key="1">
    <source>
        <dbReference type="EMBL" id="CDW34205.1"/>
    </source>
</evidence>
<organism evidence="1">
    <name type="scientific">Lepeophtheirus salmonis</name>
    <name type="common">Salmon louse</name>
    <name type="synonym">Caligus salmonis</name>
    <dbReference type="NCBI Taxonomy" id="72036"/>
    <lineage>
        <taxon>Eukaryota</taxon>
        <taxon>Metazoa</taxon>
        <taxon>Ecdysozoa</taxon>
        <taxon>Arthropoda</taxon>
        <taxon>Crustacea</taxon>
        <taxon>Multicrustacea</taxon>
        <taxon>Hexanauplia</taxon>
        <taxon>Copepoda</taxon>
        <taxon>Siphonostomatoida</taxon>
        <taxon>Caligidae</taxon>
        <taxon>Lepeophtheirus</taxon>
    </lineage>
</organism>
<reference evidence="1" key="1">
    <citation type="submission" date="2014-05" db="EMBL/GenBank/DDBJ databases">
        <authorList>
            <person name="Chronopoulou M."/>
        </authorList>
    </citation>
    <scope>NUCLEOTIDE SEQUENCE</scope>
    <source>
        <tissue evidence="1">Whole organism</tissue>
    </source>
</reference>
<name>A0A0K2U816_LEPSM</name>
<dbReference type="EMBL" id="HACA01016844">
    <property type="protein sequence ID" value="CDW34205.1"/>
    <property type="molecule type" value="Transcribed_RNA"/>
</dbReference>
<accession>A0A0K2U816</accession>
<sequence>MFEYIMEKVKREQSERHTPTFKYRVKLQRQISLGSESIMTEATNTNGFSSTASKKEHETPSSTLPLLFLAIRSKGLVVVPSPSESNIFMRNLMERNFEALEKSQEDQVIHISWWNYIDTPLERFAIACQDNSSYLQLSKWVKDMQSEYLIMSRDQIKEALKNKGTPLTTTTTWKVILPSILSPKFTPSAIIDEIIEHHELRGEITLQKESFSSLPEAINDPRSDWTLHLNLDLEAELSLNSFQTKMKDGRSRTIVSIAGFSTYWWKMSSKSA</sequence>
<proteinExistence type="predicted"/>
<dbReference type="AlphaFoldDB" id="A0A0K2U816"/>
<protein>
    <submittedName>
        <fullName evidence="1">Uncharacterized protein</fullName>
    </submittedName>
</protein>